<gene>
    <name evidence="2" type="ORF">FQU76_22220</name>
</gene>
<dbReference type="InterPro" id="IPR043917">
    <property type="entry name" value="DUF5753"/>
</dbReference>
<dbReference type="Pfam" id="PF13560">
    <property type="entry name" value="HTH_31"/>
    <property type="match status" value="1"/>
</dbReference>
<dbReference type="GO" id="GO:0003677">
    <property type="term" value="F:DNA binding"/>
    <property type="evidence" value="ECO:0007669"/>
    <property type="project" value="InterPro"/>
</dbReference>
<sequence>MAIQPDQLDRSGLELAAMLKHLRKQAGLSGVRLAARCNMSQSKISRIEGNRVRPSLVDVEQILKGLGASSVTAAEVMALARITQTEWQDRRALHRKGLDKKQLELAGIEASTVDFRYFLLSMATGLLAIPEYIKESIADTPPAQQAKAISLKLERQAVLLDRSKSFTFILTEQAVRYPLVSPDAMAMQIDRLASLSRQVNIRMGVLPIGVKFSSTPLSTFTVYDDRLATIETDLGAAVFRDPKDVHSLLGRFGSYEAYAIFGDDARELLSQWAWKFRR</sequence>
<evidence type="ECO:0000313" key="2">
    <source>
        <dbReference type="EMBL" id="QDY78777.1"/>
    </source>
</evidence>
<keyword evidence="3" id="KW-1185">Reference proteome</keyword>
<name>A0A5B8JBF9_9ACTN</name>
<protein>
    <submittedName>
        <fullName evidence="2">Helix-turn-helix domain-containing protein</fullName>
    </submittedName>
</protein>
<accession>A0A5B8JBF9</accession>
<proteinExistence type="predicted"/>
<evidence type="ECO:0000313" key="3">
    <source>
        <dbReference type="Proteomes" id="UP000320580"/>
    </source>
</evidence>
<reference evidence="2 3" key="1">
    <citation type="submission" date="2019-07" db="EMBL/GenBank/DDBJ databases">
        <authorList>
            <person name="Zhu P."/>
        </authorList>
    </citation>
    <scope>NUCLEOTIDE SEQUENCE [LARGE SCALE GENOMIC DNA]</scope>
    <source>
        <strain evidence="2 3">SSL-25</strain>
    </source>
</reference>
<organism evidence="2 3">
    <name type="scientific">Streptomyces qinzhouensis</name>
    <dbReference type="NCBI Taxonomy" id="2599401"/>
    <lineage>
        <taxon>Bacteria</taxon>
        <taxon>Bacillati</taxon>
        <taxon>Actinomycetota</taxon>
        <taxon>Actinomycetes</taxon>
        <taxon>Kitasatosporales</taxon>
        <taxon>Streptomycetaceae</taxon>
        <taxon>Streptomyces</taxon>
    </lineage>
</organism>
<dbReference type="EMBL" id="CP042266">
    <property type="protein sequence ID" value="QDY78777.1"/>
    <property type="molecule type" value="Genomic_DNA"/>
</dbReference>
<feature type="domain" description="HTH cro/C1-type" evidence="1">
    <location>
        <begin position="19"/>
        <end position="73"/>
    </location>
</feature>
<dbReference type="Proteomes" id="UP000320580">
    <property type="component" value="Chromosome"/>
</dbReference>
<dbReference type="InterPro" id="IPR010982">
    <property type="entry name" value="Lambda_DNA-bd_dom_sf"/>
</dbReference>
<evidence type="ECO:0000259" key="1">
    <source>
        <dbReference type="PROSITE" id="PS50943"/>
    </source>
</evidence>
<dbReference type="AlphaFoldDB" id="A0A5B8JBF9"/>
<dbReference type="PROSITE" id="PS50943">
    <property type="entry name" value="HTH_CROC1"/>
    <property type="match status" value="1"/>
</dbReference>
<dbReference type="CDD" id="cd00093">
    <property type="entry name" value="HTH_XRE"/>
    <property type="match status" value="1"/>
</dbReference>
<dbReference type="OrthoDB" id="4966777at2"/>
<dbReference type="SMART" id="SM00530">
    <property type="entry name" value="HTH_XRE"/>
    <property type="match status" value="1"/>
</dbReference>
<dbReference type="SUPFAM" id="SSF47413">
    <property type="entry name" value="lambda repressor-like DNA-binding domains"/>
    <property type="match status" value="1"/>
</dbReference>
<dbReference type="Gene3D" id="1.10.260.40">
    <property type="entry name" value="lambda repressor-like DNA-binding domains"/>
    <property type="match status" value="1"/>
</dbReference>
<dbReference type="KEGG" id="sqz:FQU76_22220"/>
<dbReference type="InterPro" id="IPR001387">
    <property type="entry name" value="Cro/C1-type_HTH"/>
</dbReference>
<dbReference type="RefSeq" id="WP_146482094.1">
    <property type="nucleotide sequence ID" value="NZ_CP042266.1"/>
</dbReference>
<dbReference type="Pfam" id="PF19054">
    <property type="entry name" value="DUF5753"/>
    <property type="match status" value="1"/>
</dbReference>